<protein>
    <submittedName>
        <fullName evidence="2">Uncharacterized protein</fullName>
    </submittedName>
</protein>
<name>F6B6M9_DESCC</name>
<evidence type="ECO:0000313" key="3">
    <source>
        <dbReference type="Proteomes" id="UP000009226"/>
    </source>
</evidence>
<gene>
    <name evidence="2" type="ordered locus">Desca_1548</name>
</gene>
<accession>F6B6M9</accession>
<proteinExistence type="predicted"/>
<keyword evidence="3" id="KW-1185">Reference proteome</keyword>
<sequence>MKRFITRQDLLDNLNAEIMKQFISLILERIDECQTNAQFNPNLDKLGHDVLKAAFEFGLVNINAGCPGCNGGGCHGNSPSKETENKPSSKGSNNGKVIPFKRLK</sequence>
<organism evidence="2 3">
    <name type="scientific">Desulfotomaculum nigrificans (strain DSM 14880 / VKM B-2319 / CO-1-SRB)</name>
    <name type="common">Desulfotomaculum carboxydivorans</name>
    <dbReference type="NCBI Taxonomy" id="868595"/>
    <lineage>
        <taxon>Bacteria</taxon>
        <taxon>Bacillati</taxon>
        <taxon>Bacillota</taxon>
        <taxon>Clostridia</taxon>
        <taxon>Eubacteriales</taxon>
        <taxon>Desulfotomaculaceae</taxon>
        <taxon>Desulfotomaculum</taxon>
    </lineage>
</organism>
<reference evidence="2 3" key="1">
    <citation type="submission" date="2011-05" db="EMBL/GenBank/DDBJ databases">
        <title>Complete sequence of Desulfotomaculum carboxydivorans CO-1-SRB.</title>
        <authorList>
            <consortium name="US DOE Joint Genome Institute"/>
            <person name="Lucas S."/>
            <person name="Han J."/>
            <person name="Lapidus A."/>
            <person name="Cheng J.-F."/>
            <person name="Goodwin L."/>
            <person name="Pitluck S."/>
            <person name="Peters L."/>
            <person name="Mikhailova N."/>
            <person name="Lu M."/>
            <person name="Han C."/>
            <person name="Tapia R."/>
            <person name="Land M."/>
            <person name="Hauser L."/>
            <person name="Kyrpides N."/>
            <person name="Ivanova N."/>
            <person name="Pagani I."/>
            <person name="Stams A."/>
            <person name="Plugge C."/>
            <person name="Muyzer G."/>
            <person name="Kuever J."/>
            <person name="Parshina S."/>
            <person name="Ivanova A."/>
            <person name="Nazina T."/>
            <person name="Woyke T."/>
        </authorList>
    </citation>
    <scope>NUCLEOTIDE SEQUENCE [LARGE SCALE GENOMIC DNA]</scope>
    <source>
        <strain evidence="3">DSM 14880 / VKM B-2319 / CO-1-SRB</strain>
    </source>
</reference>
<evidence type="ECO:0000313" key="2">
    <source>
        <dbReference type="EMBL" id="AEF94403.1"/>
    </source>
</evidence>
<feature type="region of interest" description="Disordered" evidence="1">
    <location>
        <begin position="73"/>
        <end position="104"/>
    </location>
</feature>
<dbReference type="EMBL" id="CP002736">
    <property type="protein sequence ID" value="AEF94403.1"/>
    <property type="molecule type" value="Genomic_DNA"/>
</dbReference>
<dbReference type="AlphaFoldDB" id="F6B6M9"/>
<dbReference type="RefSeq" id="WP_003541121.1">
    <property type="nucleotide sequence ID" value="NC_015565.1"/>
</dbReference>
<dbReference type="STRING" id="868595.Desca_1548"/>
<dbReference type="Proteomes" id="UP000009226">
    <property type="component" value="Chromosome"/>
</dbReference>
<dbReference type="KEGG" id="dca:Desca_1548"/>
<dbReference type="HOGENOM" id="CLU_2329219_0_0_9"/>
<evidence type="ECO:0000256" key="1">
    <source>
        <dbReference type="SAM" id="MobiDB-lite"/>
    </source>
</evidence>